<reference evidence="4 5" key="1">
    <citation type="submission" date="2020-05" db="EMBL/GenBank/DDBJ databases">
        <title>Flexivirga sp. ID2601S isolated from air conditioner.</title>
        <authorList>
            <person name="Kim D.H."/>
        </authorList>
    </citation>
    <scope>NUCLEOTIDE SEQUENCE [LARGE SCALE GENOMIC DNA]</scope>
    <source>
        <strain evidence="4 5">ID2601S</strain>
    </source>
</reference>
<dbReference type="EMBL" id="JABENB010000001">
    <property type="protein sequence ID" value="NNG38464.1"/>
    <property type="molecule type" value="Genomic_DNA"/>
</dbReference>
<dbReference type="AlphaFoldDB" id="A0A849AC44"/>
<protein>
    <submittedName>
        <fullName evidence="4">DUF222 domain-containing protein</fullName>
    </submittedName>
</protein>
<comment type="caution">
    <text evidence="4">The sequence shown here is derived from an EMBL/GenBank/DDBJ whole genome shotgun (WGS) entry which is preliminary data.</text>
</comment>
<dbReference type="CDD" id="cd00085">
    <property type="entry name" value="HNHc"/>
    <property type="match status" value="1"/>
</dbReference>
<dbReference type="Pfam" id="PF02720">
    <property type="entry name" value="DUF222"/>
    <property type="match status" value="1"/>
</dbReference>
<evidence type="ECO:0000313" key="5">
    <source>
        <dbReference type="Proteomes" id="UP000557772"/>
    </source>
</evidence>
<name>A0A849AC44_9MICO</name>
<gene>
    <name evidence="4" type="ORF">HJ588_04140</name>
</gene>
<evidence type="ECO:0000259" key="3">
    <source>
        <dbReference type="SMART" id="SM00507"/>
    </source>
</evidence>
<keyword evidence="5" id="KW-1185">Reference proteome</keyword>
<comment type="similarity">
    <text evidence="1">Belongs to the Rv1128c/1148c/1588c/1702c/1945/3466 family.</text>
</comment>
<organism evidence="4 5">
    <name type="scientific">Flexivirga aerilata</name>
    <dbReference type="NCBI Taxonomy" id="1656889"/>
    <lineage>
        <taxon>Bacteria</taxon>
        <taxon>Bacillati</taxon>
        <taxon>Actinomycetota</taxon>
        <taxon>Actinomycetes</taxon>
        <taxon>Micrococcales</taxon>
        <taxon>Dermacoccaceae</taxon>
        <taxon>Flexivirga</taxon>
    </lineage>
</organism>
<feature type="domain" description="HNH nuclease" evidence="3">
    <location>
        <begin position="411"/>
        <end position="463"/>
    </location>
</feature>
<dbReference type="Pfam" id="PF01844">
    <property type="entry name" value="HNH"/>
    <property type="match status" value="1"/>
</dbReference>
<dbReference type="Proteomes" id="UP000557772">
    <property type="component" value="Unassembled WGS sequence"/>
</dbReference>
<dbReference type="SMART" id="SM00507">
    <property type="entry name" value="HNHc"/>
    <property type="match status" value="1"/>
</dbReference>
<dbReference type="GO" id="GO:0003676">
    <property type="term" value="F:nucleic acid binding"/>
    <property type="evidence" value="ECO:0007669"/>
    <property type="project" value="InterPro"/>
</dbReference>
<evidence type="ECO:0000313" key="4">
    <source>
        <dbReference type="EMBL" id="NNG38464.1"/>
    </source>
</evidence>
<accession>A0A849AC44</accession>
<dbReference type="GO" id="GO:0008270">
    <property type="term" value="F:zinc ion binding"/>
    <property type="evidence" value="ECO:0007669"/>
    <property type="project" value="InterPro"/>
</dbReference>
<dbReference type="InterPro" id="IPR003870">
    <property type="entry name" value="DUF222"/>
</dbReference>
<feature type="compositionally biased region" description="Low complexity" evidence="2">
    <location>
        <begin position="251"/>
        <end position="261"/>
    </location>
</feature>
<dbReference type="InterPro" id="IPR002711">
    <property type="entry name" value="HNH"/>
</dbReference>
<sequence length="496" mass="50542">MSLDSAVPLPECPELPAEAVRVPVEPGRGPAVLDRVRELAALLDEVPEVVHQLGDGQVESLTQVLLRLHGRSAQVAAVVTADAVDRGTVASSTAANTTQWVCRHAEASGVPIEPAEAKSIAVVAEACRERKNAVITAAVRQGSCTVSTARAALANADKVAPVIPTADRSEVLAWFLQLDPALGARGVQALTRKILATYATEALSVQDAKLEQVETLTWGTTATGMTRLVAELAPANAAVLKAAITAGSAPRPAAAPAWSDARGAKTNGSDTAVEDPGTGDPTVAAGNSTGVGGSVGVGVGVGVGGSVGETVRDERTPGKRRADALMELVAAGAKVAAGEVAPVGSAATILLTMDLTSLTDGIGGATTPGGDVLDAGATRRAACDADLIPAVLGGPSQPLDVGRRERLVTKGLRAAVVIRDGGCTFPGCDRPPGFCEVHHVTPWWAGGTTSLTNSAMLCCRHHQDVHRHGFMAQVRPDGVTWDLTPGRMPGHAHAAA</sequence>
<dbReference type="GO" id="GO:0004519">
    <property type="term" value="F:endonuclease activity"/>
    <property type="evidence" value="ECO:0007669"/>
    <property type="project" value="InterPro"/>
</dbReference>
<feature type="region of interest" description="Disordered" evidence="2">
    <location>
        <begin position="251"/>
        <end position="291"/>
    </location>
</feature>
<evidence type="ECO:0000256" key="2">
    <source>
        <dbReference type="SAM" id="MobiDB-lite"/>
    </source>
</evidence>
<dbReference type="Gene3D" id="1.10.30.50">
    <property type="match status" value="1"/>
</dbReference>
<evidence type="ECO:0000256" key="1">
    <source>
        <dbReference type="ARBA" id="ARBA00023450"/>
    </source>
</evidence>
<dbReference type="InterPro" id="IPR003615">
    <property type="entry name" value="HNH_nuc"/>
</dbReference>
<dbReference type="RefSeq" id="WP_171152202.1">
    <property type="nucleotide sequence ID" value="NZ_JABENB010000001.1"/>
</dbReference>
<proteinExistence type="inferred from homology"/>